<dbReference type="PANTHER" id="PTHR22705">
    <property type="entry name" value="ZINC FINGER, ZZ DOMAIN CONTAINING 3"/>
    <property type="match status" value="1"/>
</dbReference>
<proteinExistence type="predicted"/>
<dbReference type="PROSITE" id="PS50090">
    <property type="entry name" value="MYB_LIKE"/>
    <property type="match status" value="1"/>
</dbReference>
<dbReference type="Pfam" id="PF23082">
    <property type="entry name" value="Myb_DNA-binding_2"/>
    <property type="match status" value="1"/>
</dbReference>
<accession>A0ABQ8KCS5</accession>
<dbReference type="InterPro" id="IPR017930">
    <property type="entry name" value="Myb_dom"/>
</dbReference>
<feature type="domain" description="Myb-like" evidence="2">
    <location>
        <begin position="325"/>
        <end position="380"/>
    </location>
</feature>
<feature type="region of interest" description="Disordered" evidence="1">
    <location>
        <begin position="193"/>
        <end position="331"/>
    </location>
</feature>
<dbReference type="InterPro" id="IPR001005">
    <property type="entry name" value="SANT/Myb"/>
</dbReference>
<gene>
    <name evidence="4" type="ORF">C8Q71DRAFT_766613</name>
</gene>
<sequence>MEEKRAKTLEALSEFIQSQKTLLEQTQRDIARLRELRGNVAGHPDDALSIFTEQVNTIAVPLTAQPDVVASVAHELDWDAFRTCDPGPFKDLASSLRRAQAERDKPSLKQTSALSDLQRLVKDARIPIIDPVLASYAFLNEPDSEPDEPPDPEEIRRALEREKIRELKQRRIRSDAPVPVLAGLRRPTQASYGVFVRRDQEDESAEVDISLDADGEAGERIPSVFDGLDTGPKEVDTPPTSVASPVSAKAALPPLVDKTSRDRRLPKNTQRSATSASSSRNIHKREKDTKGQDKSEADPDGSTLGPGEVDEAPEAGKGSKKGKQKSETYKQAWSVSEQHLLERLLEEIPDGTKNRWAKISQAMGGRRTARQVASRVQKYFEKLKRFGVEVSGTAKSTA</sequence>
<dbReference type="CDD" id="cd00167">
    <property type="entry name" value="SANT"/>
    <property type="match status" value="1"/>
</dbReference>
<dbReference type="SUPFAM" id="SSF46689">
    <property type="entry name" value="Homeodomain-like"/>
    <property type="match status" value="1"/>
</dbReference>
<evidence type="ECO:0000313" key="4">
    <source>
        <dbReference type="EMBL" id="KAH9834836.1"/>
    </source>
</evidence>
<dbReference type="PANTHER" id="PTHR22705:SF0">
    <property type="entry name" value="ZZ-TYPE ZINC FINGER-CONTAINING PROTEIN 3"/>
    <property type="match status" value="1"/>
</dbReference>
<keyword evidence="5" id="KW-1185">Reference proteome</keyword>
<evidence type="ECO:0000313" key="5">
    <source>
        <dbReference type="Proteomes" id="UP000814176"/>
    </source>
</evidence>
<dbReference type="Gene3D" id="1.10.10.60">
    <property type="entry name" value="Homeodomain-like"/>
    <property type="match status" value="1"/>
</dbReference>
<dbReference type="GeneID" id="72004936"/>
<dbReference type="InterPro" id="IPR009057">
    <property type="entry name" value="Homeodomain-like_sf"/>
</dbReference>
<feature type="compositionally biased region" description="Basic and acidic residues" evidence="1">
    <location>
        <begin position="285"/>
        <end position="297"/>
    </location>
</feature>
<evidence type="ECO:0000256" key="1">
    <source>
        <dbReference type="SAM" id="MobiDB-lite"/>
    </source>
</evidence>
<feature type="compositionally biased region" description="Low complexity" evidence="1">
    <location>
        <begin position="268"/>
        <end position="280"/>
    </location>
</feature>
<feature type="compositionally biased region" description="Acidic residues" evidence="1">
    <location>
        <begin position="201"/>
        <end position="216"/>
    </location>
</feature>
<dbReference type="Proteomes" id="UP000814176">
    <property type="component" value="Unassembled WGS sequence"/>
</dbReference>
<dbReference type="SMART" id="SM00717">
    <property type="entry name" value="SANT"/>
    <property type="match status" value="1"/>
</dbReference>
<evidence type="ECO:0000259" key="3">
    <source>
        <dbReference type="PROSITE" id="PS51294"/>
    </source>
</evidence>
<dbReference type="PROSITE" id="PS51294">
    <property type="entry name" value="HTH_MYB"/>
    <property type="match status" value="1"/>
</dbReference>
<comment type="caution">
    <text evidence="4">The sequence shown here is derived from an EMBL/GenBank/DDBJ whole genome shotgun (WGS) entry which is preliminary data.</text>
</comment>
<evidence type="ECO:0000259" key="2">
    <source>
        <dbReference type="PROSITE" id="PS50090"/>
    </source>
</evidence>
<feature type="domain" description="HTH myb-type" evidence="3">
    <location>
        <begin position="330"/>
        <end position="384"/>
    </location>
</feature>
<organism evidence="4 5">
    <name type="scientific">Rhodofomes roseus</name>
    <dbReference type="NCBI Taxonomy" id="34475"/>
    <lineage>
        <taxon>Eukaryota</taxon>
        <taxon>Fungi</taxon>
        <taxon>Dikarya</taxon>
        <taxon>Basidiomycota</taxon>
        <taxon>Agaricomycotina</taxon>
        <taxon>Agaricomycetes</taxon>
        <taxon>Polyporales</taxon>
        <taxon>Rhodofomes</taxon>
    </lineage>
</organism>
<protein>
    <recommendedName>
        <fullName evidence="6">Myb-like domain-containing protein</fullName>
    </recommendedName>
</protein>
<reference evidence="4 5" key="1">
    <citation type="journal article" date="2021" name="Environ. Microbiol.">
        <title>Gene family expansions and transcriptome signatures uncover fungal adaptations to wood decay.</title>
        <authorList>
            <person name="Hage H."/>
            <person name="Miyauchi S."/>
            <person name="Viragh M."/>
            <person name="Drula E."/>
            <person name="Min B."/>
            <person name="Chaduli D."/>
            <person name="Navarro D."/>
            <person name="Favel A."/>
            <person name="Norest M."/>
            <person name="Lesage-Meessen L."/>
            <person name="Balint B."/>
            <person name="Merenyi Z."/>
            <person name="de Eugenio L."/>
            <person name="Morin E."/>
            <person name="Martinez A.T."/>
            <person name="Baldrian P."/>
            <person name="Stursova M."/>
            <person name="Martinez M.J."/>
            <person name="Novotny C."/>
            <person name="Magnuson J.K."/>
            <person name="Spatafora J.W."/>
            <person name="Maurice S."/>
            <person name="Pangilinan J."/>
            <person name="Andreopoulos W."/>
            <person name="LaButti K."/>
            <person name="Hundley H."/>
            <person name="Na H."/>
            <person name="Kuo A."/>
            <person name="Barry K."/>
            <person name="Lipzen A."/>
            <person name="Henrissat B."/>
            <person name="Riley R."/>
            <person name="Ahrendt S."/>
            <person name="Nagy L.G."/>
            <person name="Grigoriev I.V."/>
            <person name="Martin F."/>
            <person name="Rosso M.N."/>
        </authorList>
    </citation>
    <scope>NUCLEOTIDE SEQUENCE [LARGE SCALE GENOMIC DNA]</scope>
    <source>
        <strain evidence="4 5">CIRM-BRFM 1785</strain>
    </source>
</reference>
<dbReference type="EMBL" id="JADCUA010000014">
    <property type="protein sequence ID" value="KAH9834836.1"/>
    <property type="molecule type" value="Genomic_DNA"/>
</dbReference>
<dbReference type="InterPro" id="IPR037830">
    <property type="entry name" value="ZZZ3"/>
</dbReference>
<dbReference type="RefSeq" id="XP_047777322.1">
    <property type="nucleotide sequence ID" value="XM_047924204.1"/>
</dbReference>
<evidence type="ECO:0008006" key="6">
    <source>
        <dbReference type="Google" id="ProtNLM"/>
    </source>
</evidence>
<name>A0ABQ8KCS5_9APHY</name>